<dbReference type="Proteomes" id="UP000295511">
    <property type="component" value="Unassembled WGS sequence"/>
</dbReference>
<dbReference type="RefSeq" id="WP_165962438.1">
    <property type="nucleotide sequence ID" value="NZ_SMRU01000031.1"/>
</dbReference>
<dbReference type="EMBL" id="SMRU01000031">
    <property type="protein sequence ID" value="TDF91278.1"/>
    <property type="molecule type" value="Genomic_DNA"/>
</dbReference>
<proteinExistence type="predicted"/>
<protein>
    <submittedName>
        <fullName evidence="1">Uncharacterized protein</fullName>
    </submittedName>
</protein>
<gene>
    <name evidence="1" type="ORF">E1809_21190</name>
</gene>
<dbReference type="AlphaFoldDB" id="A0A4R5KA09"/>
<name>A0A4R5KA09_9MICC</name>
<evidence type="ECO:0000313" key="2">
    <source>
        <dbReference type="Proteomes" id="UP000295511"/>
    </source>
</evidence>
<organism evidence="1 2">
    <name type="scientific">Arthrobacter terricola</name>
    <dbReference type="NCBI Taxonomy" id="2547396"/>
    <lineage>
        <taxon>Bacteria</taxon>
        <taxon>Bacillati</taxon>
        <taxon>Actinomycetota</taxon>
        <taxon>Actinomycetes</taxon>
        <taxon>Micrococcales</taxon>
        <taxon>Micrococcaceae</taxon>
        <taxon>Arthrobacter</taxon>
    </lineage>
</organism>
<reference evidence="1 2" key="1">
    <citation type="submission" date="2019-03" db="EMBL/GenBank/DDBJ databases">
        <title>Whole genome sequence of Arthrobacter sp JH1-1.</title>
        <authorList>
            <person name="Trinh H.N."/>
        </authorList>
    </citation>
    <scope>NUCLEOTIDE SEQUENCE [LARGE SCALE GENOMIC DNA]</scope>
    <source>
        <strain evidence="1 2">JH1-1</strain>
    </source>
</reference>
<sequence length="250" mass="27688">MIDSTIQGTLSKLSEQFGIAPGDVLQLTRVFVLVEGEHDEIVLNHLLADDLGKASAQTLALRGAKGLRSVVEAKFLFSSTEAMFLVVLDGLLMDEVRPIWDEARGHANAGNIREARGALAKLKGVPGGGELKWLEELGHAALNTAKFARIEVHGLKERDIVMYLPEGCFMDTSKTWAQLDQEYEAYCRPLHLAERRNFKEWLRDFRGAHFGRDDIVNAVHAASPSTEIQQLGINLQTLARFGRADALEIL</sequence>
<evidence type="ECO:0000313" key="1">
    <source>
        <dbReference type="EMBL" id="TDF91278.1"/>
    </source>
</evidence>
<keyword evidence="2" id="KW-1185">Reference proteome</keyword>
<comment type="caution">
    <text evidence="1">The sequence shown here is derived from an EMBL/GenBank/DDBJ whole genome shotgun (WGS) entry which is preliminary data.</text>
</comment>
<accession>A0A4R5KA09</accession>